<keyword evidence="1" id="KW-0472">Membrane</keyword>
<keyword evidence="1" id="KW-0812">Transmembrane</keyword>
<reference evidence="2" key="1">
    <citation type="submission" date="2021-01" db="EMBL/GenBank/DDBJ databases">
        <authorList>
            <person name="Corre E."/>
            <person name="Pelletier E."/>
            <person name="Niang G."/>
            <person name="Scheremetjew M."/>
            <person name="Finn R."/>
            <person name="Kale V."/>
            <person name="Holt S."/>
            <person name="Cochrane G."/>
            <person name="Meng A."/>
            <person name="Brown T."/>
            <person name="Cohen L."/>
        </authorList>
    </citation>
    <scope>NUCLEOTIDE SEQUENCE</scope>
    <source>
        <strain evidence="2">CCMP2222</strain>
    </source>
</reference>
<dbReference type="AlphaFoldDB" id="A0A7S2H4E8"/>
<feature type="transmembrane region" description="Helical" evidence="1">
    <location>
        <begin position="6"/>
        <end position="28"/>
    </location>
</feature>
<gene>
    <name evidence="2" type="ORF">AAND1436_LOCUS32978</name>
</gene>
<keyword evidence="1" id="KW-1133">Transmembrane helix</keyword>
<evidence type="ECO:0000313" key="2">
    <source>
        <dbReference type="EMBL" id="CAD9479878.1"/>
    </source>
</evidence>
<evidence type="ECO:0000256" key="1">
    <source>
        <dbReference type="SAM" id="Phobius"/>
    </source>
</evidence>
<protein>
    <submittedName>
        <fullName evidence="2">Uncharacterized protein</fullName>
    </submittedName>
</protein>
<sequence length="386" mass="42928">MVVAASGVALRSVAIATLMVMALIRRLLRNRWPSGRKALANGAAHANGANGTAHASGAHGVSTTSGKVEHNMQRQAAIATGGPEDHVGCVAIVPNESFELDKTIFRSLTAVTLRYIARAKLGNNLFWSDAAVDAIRKAYTAIPAAPSVDKAILDFMAEECDFAMEHADGSFMDHLNFCHDYSAVHYKEHSPRVLFLHSIMGVGTNYFPMATDKVPQLKAMLTDFEYKHIEAFPSILRLMNAHALLDELSANRDRLDKLERVTFHRVLDNEPLSLSSEDFWIAMNFQVIHSMDFLPAACWASQMSEPLFQTFVEMITFMRGTGRLKARVNFDHPSGDINVQGQPLTLGSCIFRFLPSKFTRKRQIKEITKYSKDIGHSLAYELQWAV</sequence>
<organism evidence="2">
    <name type="scientific">Alexandrium andersonii</name>
    <dbReference type="NCBI Taxonomy" id="327968"/>
    <lineage>
        <taxon>Eukaryota</taxon>
        <taxon>Sar</taxon>
        <taxon>Alveolata</taxon>
        <taxon>Dinophyceae</taxon>
        <taxon>Gonyaulacales</taxon>
        <taxon>Pyrocystaceae</taxon>
        <taxon>Alexandrium</taxon>
    </lineage>
</organism>
<name>A0A7S2H4E8_9DINO</name>
<proteinExistence type="predicted"/>
<accession>A0A7S2H4E8</accession>
<dbReference type="EMBL" id="HBGQ01068611">
    <property type="protein sequence ID" value="CAD9479878.1"/>
    <property type="molecule type" value="Transcribed_RNA"/>
</dbReference>